<name>Q2MG04_MICOL</name>
<dbReference type="InterPro" id="IPR050377">
    <property type="entry name" value="Radical_SAM_PqqE_MftC-like"/>
</dbReference>
<dbReference type="EMBL" id="AJ628421">
    <property type="protein sequence ID" value="CAF31543.1"/>
    <property type="molecule type" value="Genomic_DNA"/>
</dbReference>
<sequence>MVTQSLPVIPLTIPTVPRHVTAFVNWACNLTCRECWMYGDSAAESTWLPEVKRDQMSIEMWTALVDELAAGNREKVYLTIMGGEPLMHRDVVELIRIAKTRMPNSNLDMSTNATLLPRFADDIVAAGIDDVYISIDGPSPEVNDPIRGRDAFERAVAGLRSLQDAKARAGHGPNIALNFVVTGMNYTHLVDMVRLCEQLGVEEITVGLSSFFTREEGHASRAAFEAVTGRPFLSWAGYCNEHQHADLVPERLEELLDEADRLSNGVRVLVAPTRYTNREKSRFFAKDWRRIVRETTCVKLWAQTTVLPNGQIISCTTFADTVMGSIRDQSLSEVFHGDSYTRMREMIREGLQPICHRCCELNMDIDVDPALYDSATVKG</sequence>
<dbReference type="InterPro" id="IPR034391">
    <property type="entry name" value="AdoMet-like_SPASM_containing"/>
</dbReference>
<keyword evidence="5" id="KW-0408">Iron</keyword>
<dbReference type="CDD" id="cd01335">
    <property type="entry name" value="Radical_SAM"/>
    <property type="match status" value="1"/>
</dbReference>
<keyword evidence="6" id="KW-0411">Iron-sulfur</keyword>
<protein>
    <submittedName>
        <fullName evidence="9">Radical SAM protein with 4Fe4S-binding SPASM domain</fullName>
    </submittedName>
</protein>
<evidence type="ECO:0000313" key="8">
    <source>
        <dbReference type="EMBL" id="CAF31543.1"/>
    </source>
</evidence>
<dbReference type="PIRSF" id="PIRSF037420">
    <property type="entry name" value="PQQ_syn_pqqE"/>
    <property type="match status" value="1"/>
</dbReference>
<gene>
    <name evidence="8" type="primary">forL2</name>
    <name evidence="9" type="ORF">JD77_02084</name>
</gene>
<dbReference type="GO" id="GO:0046872">
    <property type="term" value="F:metal ion binding"/>
    <property type="evidence" value="ECO:0007669"/>
    <property type="project" value="UniProtKB-KW"/>
</dbReference>
<evidence type="ECO:0000256" key="3">
    <source>
        <dbReference type="ARBA" id="ARBA00022691"/>
    </source>
</evidence>
<keyword evidence="4" id="KW-0479">Metal-binding</keyword>
<dbReference type="RefSeq" id="WP_145774055.1">
    <property type="nucleotide sequence ID" value="NZ_JBIAZH010000042.1"/>
</dbReference>
<dbReference type="SFLD" id="SFLDG01067">
    <property type="entry name" value="SPASM/twitch_domain_containing"/>
    <property type="match status" value="2"/>
</dbReference>
<comment type="cofactor">
    <cofactor evidence="1">
        <name>[4Fe-4S] cluster</name>
        <dbReference type="ChEBI" id="CHEBI:49883"/>
    </cofactor>
</comment>
<evidence type="ECO:0000256" key="6">
    <source>
        <dbReference type="ARBA" id="ARBA00023014"/>
    </source>
</evidence>
<dbReference type="PANTHER" id="PTHR11228:SF7">
    <property type="entry name" value="PQQA PEPTIDE CYCLASE"/>
    <property type="match status" value="1"/>
</dbReference>
<dbReference type="InterPro" id="IPR007197">
    <property type="entry name" value="rSAM"/>
</dbReference>
<evidence type="ECO:0000256" key="4">
    <source>
        <dbReference type="ARBA" id="ARBA00022723"/>
    </source>
</evidence>
<organism evidence="8">
    <name type="scientific">Micromonospora olivasterospora</name>
    <dbReference type="NCBI Taxonomy" id="1880"/>
    <lineage>
        <taxon>Bacteria</taxon>
        <taxon>Bacillati</taxon>
        <taxon>Actinomycetota</taxon>
        <taxon>Actinomycetes</taxon>
        <taxon>Micromonosporales</taxon>
        <taxon>Micromonosporaceae</taxon>
        <taxon>Micromonospora</taxon>
    </lineage>
</organism>
<dbReference type="PANTHER" id="PTHR11228">
    <property type="entry name" value="RADICAL SAM DOMAIN PROTEIN"/>
    <property type="match status" value="1"/>
</dbReference>
<dbReference type="GO" id="GO:0003824">
    <property type="term" value="F:catalytic activity"/>
    <property type="evidence" value="ECO:0007669"/>
    <property type="project" value="InterPro"/>
</dbReference>
<dbReference type="Proteomes" id="UP000319825">
    <property type="component" value="Unassembled WGS sequence"/>
</dbReference>
<dbReference type="Pfam" id="PF13186">
    <property type="entry name" value="SPASM"/>
    <property type="match status" value="1"/>
</dbReference>
<keyword evidence="10" id="KW-1185">Reference proteome</keyword>
<dbReference type="OrthoDB" id="9782387at2"/>
<dbReference type="EMBL" id="VLKE01000001">
    <property type="protein sequence ID" value="TWH67115.1"/>
    <property type="molecule type" value="Genomic_DNA"/>
</dbReference>
<feature type="domain" description="Radical SAM core" evidence="7">
    <location>
        <begin position="12"/>
        <end position="279"/>
    </location>
</feature>
<evidence type="ECO:0000313" key="10">
    <source>
        <dbReference type="Proteomes" id="UP000319825"/>
    </source>
</evidence>
<dbReference type="SFLD" id="SFLDG01387">
    <property type="entry name" value="BtrN-like_SPASM_domain_contain"/>
    <property type="match status" value="1"/>
</dbReference>
<evidence type="ECO:0000313" key="9">
    <source>
        <dbReference type="EMBL" id="TWH67115.1"/>
    </source>
</evidence>
<proteinExistence type="predicted"/>
<dbReference type="SUPFAM" id="SSF102114">
    <property type="entry name" value="Radical SAM enzymes"/>
    <property type="match status" value="1"/>
</dbReference>
<evidence type="ECO:0000256" key="5">
    <source>
        <dbReference type="ARBA" id="ARBA00023004"/>
    </source>
</evidence>
<dbReference type="InterPro" id="IPR058240">
    <property type="entry name" value="rSAM_sf"/>
</dbReference>
<dbReference type="InterPro" id="IPR023885">
    <property type="entry name" value="4Fe4S-binding_SPASM_dom"/>
</dbReference>
<evidence type="ECO:0000259" key="7">
    <source>
        <dbReference type="PROSITE" id="PS51918"/>
    </source>
</evidence>
<keyword evidence="2" id="KW-0004">4Fe-4S</keyword>
<dbReference type="SFLD" id="SFLDS00029">
    <property type="entry name" value="Radical_SAM"/>
    <property type="match status" value="2"/>
</dbReference>
<reference evidence="9 10" key="2">
    <citation type="submission" date="2019-07" db="EMBL/GenBank/DDBJ databases">
        <title>R&amp;d 2014.</title>
        <authorList>
            <person name="Klenk H.-P."/>
        </authorList>
    </citation>
    <scope>NUCLEOTIDE SEQUENCE [LARGE SCALE GENOMIC DNA]</scope>
    <source>
        <strain evidence="9 10">DSM 43868</strain>
    </source>
</reference>
<evidence type="ECO:0000256" key="1">
    <source>
        <dbReference type="ARBA" id="ARBA00001966"/>
    </source>
</evidence>
<dbReference type="InterPro" id="IPR013785">
    <property type="entry name" value="Aldolase_TIM"/>
</dbReference>
<dbReference type="PROSITE" id="PS51918">
    <property type="entry name" value="RADICAL_SAM"/>
    <property type="match status" value="1"/>
</dbReference>
<dbReference type="Pfam" id="PF04055">
    <property type="entry name" value="Radical_SAM"/>
    <property type="match status" value="1"/>
</dbReference>
<dbReference type="Gene3D" id="3.20.20.70">
    <property type="entry name" value="Aldolase class I"/>
    <property type="match status" value="1"/>
</dbReference>
<dbReference type="InterPro" id="IPR017200">
    <property type="entry name" value="PqqE-like"/>
</dbReference>
<accession>Q2MG04</accession>
<reference evidence="8" key="1">
    <citation type="submission" date="2004-02" db="EMBL/GenBank/DDBJ databases">
        <title>Cloning and sequencing of the fortimicin biosynthetic gene cluster from Micromonospora olivasterospora DSM 43868 and its comparison to the gentamicin cluster of Micromonospora echinospora DSM 43036.</title>
        <authorList>
            <person name="Aboshanab K.M."/>
            <person name="Schmidt-Beissner H."/>
            <person name="Wehmeier U.F."/>
            <person name="Welzel K."/>
            <person name="Vente A."/>
            <person name="Piepersberg W."/>
        </authorList>
    </citation>
    <scope>NUCLEOTIDE SEQUENCE</scope>
    <source>
        <strain evidence="8">DSM 43868</strain>
    </source>
</reference>
<dbReference type="SFLD" id="SFLDG01386">
    <property type="entry name" value="main_SPASM_domain-containing"/>
    <property type="match status" value="1"/>
</dbReference>
<keyword evidence="3" id="KW-0949">S-adenosyl-L-methionine</keyword>
<dbReference type="GO" id="GO:0051539">
    <property type="term" value="F:4 iron, 4 sulfur cluster binding"/>
    <property type="evidence" value="ECO:0007669"/>
    <property type="project" value="UniProtKB-KW"/>
</dbReference>
<evidence type="ECO:0000256" key="2">
    <source>
        <dbReference type="ARBA" id="ARBA00022485"/>
    </source>
</evidence>
<dbReference type="AlphaFoldDB" id="Q2MG04"/>
<dbReference type="CDD" id="cd21109">
    <property type="entry name" value="SPASM"/>
    <property type="match status" value="1"/>
</dbReference>